<comment type="caution">
    <text evidence="2">The sequence shown here is derived from an EMBL/GenBank/DDBJ whole genome shotgun (WGS) entry which is preliminary data.</text>
</comment>
<gene>
    <name evidence="2" type="ORF">IWZ03DRAFT_363855</name>
</gene>
<feature type="compositionally biased region" description="Acidic residues" evidence="1">
    <location>
        <begin position="24"/>
        <end position="46"/>
    </location>
</feature>
<keyword evidence="3" id="KW-1185">Reference proteome</keyword>
<organism evidence="2 3">
    <name type="scientific">Phyllosticta citriasiana</name>
    <dbReference type="NCBI Taxonomy" id="595635"/>
    <lineage>
        <taxon>Eukaryota</taxon>
        <taxon>Fungi</taxon>
        <taxon>Dikarya</taxon>
        <taxon>Ascomycota</taxon>
        <taxon>Pezizomycotina</taxon>
        <taxon>Dothideomycetes</taxon>
        <taxon>Dothideomycetes incertae sedis</taxon>
        <taxon>Botryosphaeriales</taxon>
        <taxon>Phyllostictaceae</taxon>
        <taxon>Phyllosticta</taxon>
    </lineage>
</organism>
<sequence length="127" mass="14578">MNQTKISPSDTESSPRIAAAAHDDDTENDRDDEESDGDEDDDENCDESASSPLHHPYPELARNLAGSRWALDETSFLVTFDESAYHSREFLRQLKNWTTHGKLSLEEAVKAMRDTWDNKMGWPRRHK</sequence>
<proteinExistence type="predicted"/>
<evidence type="ECO:0000313" key="3">
    <source>
        <dbReference type="Proteomes" id="UP001363622"/>
    </source>
</evidence>
<dbReference type="Proteomes" id="UP001363622">
    <property type="component" value="Unassembled WGS sequence"/>
</dbReference>
<reference evidence="2 3" key="1">
    <citation type="submission" date="2024-04" db="EMBL/GenBank/DDBJ databases">
        <title>Phyllosticta paracitricarpa is synonymous to the EU quarantine fungus P. citricarpa based on phylogenomic analyses.</title>
        <authorList>
            <consortium name="Lawrence Berkeley National Laboratory"/>
            <person name="Van Ingen-Buijs V.A."/>
            <person name="Van Westerhoven A.C."/>
            <person name="Haridas S."/>
            <person name="Skiadas P."/>
            <person name="Martin F."/>
            <person name="Groenewald J.Z."/>
            <person name="Crous P.W."/>
            <person name="Seidl M.F."/>
        </authorList>
    </citation>
    <scope>NUCLEOTIDE SEQUENCE [LARGE SCALE GENOMIC DNA]</scope>
    <source>
        <strain evidence="2 3">CBS 123371</strain>
    </source>
</reference>
<evidence type="ECO:0000313" key="2">
    <source>
        <dbReference type="EMBL" id="KAK7509492.1"/>
    </source>
</evidence>
<accession>A0ABR1K918</accession>
<feature type="compositionally biased region" description="Polar residues" evidence="1">
    <location>
        <begin position="1"/>
        <end position="14"/>
    </location>
</feature>
<dbReference type="EMBL" id="JBBPHU010000017">
    <property type="protein sequence ID" value="KAK7509492.1"/>
    <property type="molecule type" value="Genomic_DNA"/>
</dbReference>
<name>A0ABR1K918_9PEZI</name>
<protein>
    <submittedName>
        <fullName evidence="2">Uncharacterized protein</fullName>
    </submittedName>
</protein>
<feature type="region of interest" description="Disordered" evidence="1">
    <location>
        <begin position="1"/>
        <end position="58"/>
    </location>
</feature>
<evidence type="ECO:0000256" key="1">
    <source>
        <dbReference type="SAM" id="MobiDB-lite"/>
    </source>
</evidence>